<proteinExistence type="predicted"/>
<gene>
    <name evidence="2" type="ORF">GAK29_02171</name>
</gene>
<evidence type="ECO:0000256" key="1">
    <source>
        <dbReference type="SAM" id="SignalP"/>
    </source>
</evidence>
<accession>A0A833UQW3</accession>
<keyword evidence="1" id="KW-0732">Signal</keyword>
<evidence type="ECO:0000313" key="3">
    <source>
        <dbReference type="Proteomes" id="UP000490535"/>
    </source>
</evidence>
<feature type="signal peptide" evidence="1">
    <location>
        <begin position="1"/>
        <end position="22"/>
    </location>
</feature>
<sequence length="64" mass="6898">MFKMLESLTKAAVSIVVTPVTAAVDAVMIPVDATEDGEVFQRTKNTLDNASKNFNEAVKPNLTD</sequence>
<protein>
    <submittedName>
        <fullName evidence="2">Uncharacterized protein</fullName>
    </submittedName>
</protein>
<organism evidence="2 3">
    <name type="scientific">Acinetobacter bereziniae</name>
    <name type="common">Acinetobacter genomosp. 10</name>
    <dbReference type="NCBI Taxonomy" id="106648"/>
    <lineage>
        <taxon>Bacteria</taxon>
        <taxon>Pseudomonadati</taxon>
        <taxon>Pseudomonadota</taxon>
        <taxon>Gammaproteobacteria</taxon>
        <taxon>Moraxellales</taxon>
        <taxon>Moraxellaceae</taxon>
        <taxon>Acinetobacter</taxon>
    </lineage>
</organism>
<reference evidence="3" key="1">
    <citation type="journal article" date="2020" name="MBio">
        <title>Horizontal gene transfer to a defensive symbiont with a reduced genome amongst a multipartite beetle microbiome.</title>
        <authorList>
            <person name="Waterworth S.C."/>
            <person name="Florez L.V."/>
            <person name="Rees E.R."/>
            <person name="Hertweck C."/>
            <person name="Kaltenpoth M."/>
            <person name="Kwan J.C."/>
        </authorList>
    </citation>
    <scope>NUCLEOTIDE SEQUENCE [LARGE SCALE GENOMIC DNA]</scope>
</reference>
<dbReference type="Proteomes" id="UP000490535">
    <property type="component" value="Unassembled WGS sequence"/>
</dbReference>
<dbReference type="AlphaFoldDB" id="A0A833UQW3"/>
<name>A0A833UQW3_ACIBZ</name>
<evidence type="ECO:0000313" key="2">
    <source>
        <dbReference type="EMBL" id="KAF1025003.1"/>
    </source>
</evidence>
<comment type="caution">
    <text evidence="2">The sequence shown here is derived from an EMBL/GenBank/DDBJ whole genome shotgun (WGS) entry which is preliminary data.</text>
</comment>
<dbReference type="EMBL" id="WNDP01000048">
    <property type="protein sequence ID" value="KAF1025003.1"/>
    <property type="molecule type" value="Genomic_DNA"/>
</dbReference>
<feature type="chain" id="PRO_5032564720" evidence="1">
    <location>
        <begin position="23"/>
        <end position="64"/>
    </location>
</feature>